<feature type="binding site" evidence="10">
    <location>
        <position position="181"/>
    </location>
    <ligand>
        <name>substrate</name>
    </ligand>
</feature>
<dbReference type="Proteomes" id="UP000029843">
    <property type="component" value="Unassembled WGS sequence"/>
</dbReference>
<dbReference type="InterPro" id="IPR029001">
    <property type="entry name" value="ITPase-like_fam"/>
</dbReference>
<accession>A0A099KRG6</accession>
<keyword evidence="7 10" id="KW-0546">Nucleotide metabolism</keyword>
<feature type="binding site" evidence="10">
    <location>
        <position position="70"/>
    </location>
    <ligand>
        <name>substrate</name>
    </ligand>
</feature>
<feature type="binding site" evidence="10">
    <location>
        <begin position="186"/>
        <end position="187"/>
    </location>
    <ligand>
        <name>substrate</name>
    </ligand>
</feature>
<evidence type="ECO:0000313" key="12">
    <source>
        <dbReference type="EMBL" id="KGJ93091.1"/>
    </source>
</evidence>
<evidence type="ECO:0000256" key="6">
    <source>
        <dbReference type="ARBA" id="ARBA00022842"/>
    </source>
</evidence>
<dbReference type="HAMAP" id="MF_01405">
    <property type="entry name" value="Non_canon_purine_NTPase"/>
    <property type="match status" value="1"/>
</dbReference>
<dbReference type="GO" id="GO:0000166">
    <property type="term" value="F:nucleotide binding"/>
    <property type="evidence" value="ECO:0007669"/>
    <property type="project" value="UniProtKB-KW"/>
</dbReference>
<dbReference type="EMBL" id="JQED01000015">
    <property type="protein sequence ID" value="KGJ93091.1"/>
    <property type="molecule type" value="Genomic_DNA"/>
</dbReference>
<evidence type="ECO:0000256" key="9">
    <source>
        <dbReference type="ARBA" id="ARBA00052017"/>
    </source>
</evidence>
<sequence length="205" mass="22250">MSKIVLATGNKGKVKELAQLLAEQSIEIVPQSELDVSDVAETGTTFVENAIIKARHAAKVTGLPAIADDSGLEVDALSGAPGVYSARYAADIIEGEVTDDDNTNKLLTALANTPNTLRTARFHCVLVYMKHENDPTPLICHGIWEGTISKNKQGEQGFGYDPVFWQDDLQMSSAQLSREVKNQRSHRGQALAKLVEKLAHTITPK</sequence>
<comment type="caution">
    <text evidence="10">Lacks conserved residue(s) required for the propagation of feature annotation.</text>
</comment>
<keyword evidence="3 10" id="KW-0479">Metal-binding</keyword>
<dbReference type="GO" id="GO:0036222">
    <property type="term" value="F:XTP diphosphatase activity"/>
    <property type="evidence" value="ECO:0007669"/>
    <property type="project" value="UniProtKB-UniRule"/>
</dbReference>
<dbReference type="GO" id="GO:0035870">
    <property type="term" value="F:dITP diphosphatase activity"/>
    <property type="evidence" value="ECO:0007669"/>
    <property type="project" value="UniProtKB-UniRule"/>
</dbReference>
<comment type="function">
    <text evidence="10">Pyrophosphatase that catalyzes the hydrolysis of nucleoside triphosphates to their monophosphate derivatives, with a high preference for the non-canonical purine nucleotides XTP (xanthosine triphosphate), dITP (deoxyinosine triphosphate) and ITP. Seems to function as a house-cleaning enzyme that removes non-canonical purine nucleotides from the nucleotide pool, thus preventing their incorporation into DNA/RNA and avoiding chromosomal lesions.</text>
</comment>
<dbReference type="PANTHER" id="PTHR11067:SF9">
    <property type="entry name" value="INOSINE TRIPHOSPHATE PYROPHOSPHATASE"/>
    <property type="match status" value="1"/>
</dbReference>
<dbReference type="InterPro" id="IPR002637">
    <property type="entry name" value="RdgB/HAM1"/>
</dbReference>
<dbReference type="GO" id="GO:0009146">
    <property type="term" value="P:purine nucleoside triphosphate catabolic process"/>
    <property type="evidence" value="ECO:0007669"/>
    <property type="project" value="UniProtKB-UniRule"/>
</dbReference>
<dbReference type="Gene3D" id="3.90.950.10">
    <property type="match status" value="1"/>
</dbReference>
<evidence type="ECO:0000256" key="7">
    <source>
        <dbReference type="ARBA" id="ARBA00023080"/>
    </source>
</evidence>
<dbReference type="RefSeq" id="WP_033093311.1">
    <property type="nucleotide sequence ID" value="NZ_JQED01000015.1"/>
</dbReference>
<evidence type="ECO:0000256" key="5">
    <source>
        <dbReference type="ARBA" id="ARBA00022801"/>
    </source>
</evidence>
<keyword evidence="5 10" id="KW-0378">Hydrolase</keyword>
<dbReference type="InterPro" id="IPR020922">
    <property type="entry name" value="dITP/XTP_pyrophosphatase"/>
</dbReference>
<dbReference type="EC" id="3.6.1.66" evidence="10"/>
<organism evidence="12">
    <name type="scientific">Colwellia psychrerythraea</name>
    <name type="common">Vibrio psychroerythus</name>
    <dbReference type="NCBI Taxonomy" id="28229"/>
    <lineage>
        <taxon>Bacteria</taxon>
        <taxon>Pseudomonadati</taxon>
        <taxon>Pseudomonadota</taxon>
        <taxon>Gammaproteobacteria</taxon>
        <taxon>Alteromonadales</taxon>
        <taxon>Colwelliaceae</taxon>
        <taxon>Colwellia</taxon>
    </lineage>
</organism>
<dbReference type="AlphaFoldDB" id="A0A099KRG6"/>
<gene>
    <name evidence="12" type="ORF">ND2E_2557</name>
</gene>
<comment type="caution">
    <text evidence="12">The sequence shown here is derived from an EMBL/GenBank/DDBJ whole genome shotgun (WGS) entry which is preliminary data.</text>
</comment>
<dbReference type="NCBIfam" id="TIGR00042">
    <property type="entry name" value="RdgB/HAM1 family non-canonical purine NTP pyrophosphatase"/>
    <property type="match status" value="1"/>
</dbReference>
<evidence type="ECO:0000256" key="11">
    <source>
        <dbReference type="RuleBase" id="RU003781"/>
    </source>
</evidence>
<dbReference type="GO" id="GO:0046872">
    <property type="term" value="F:metal ion binding"/>
    <property type="evidence" value="ECO:0007669"/>
    <property type="project" value="UniProtKB-KW"/>
</dbReference>
<evidence type="ECO:0000256" key="10">
    <source>
        <dbReference type="HAMAP-Rule" id="MF_01405"/>
    </source>
</evidence>
<comment type="catalytic activity">
    <reaction evidence="8 10">
        <text>dITP + H2O = dIMP + diphosphate + H(+)</text>
        <dbReference type="Rhea" id="RHEA:28342"/>
        <dbReference type="ChEBI" id="CHEBI:15377"/>
        <dbReference type="ChEBI" id="CHEBI:15378"/>
        <dbReference type="ChEBI" id="CHEBI:33019"/>
        <dbReference type="ChEBI" id="CHEBI:61194"/>
        <dbReference type="ChEBI" id="CHEBI:61382"/>
        <dbReference type="EC" id="3.6.1.66"/>
    </reaction>
</comment>
<feature type="binding site" evidence="10">
    <location>
        <position position="69"/>
    </location>
    <ligand>
        <name>Mg(2+)</name>
        <dbReference type="ChEBI" id="CHEBI:18420"/>
    </ligand>
</feature>
<dbReference type="Pfam" id="PF01725">
    <property type="entry name" value="Ham1p_like"/>
    <property type="match status" value="1"/>
</dbReference>
<comment type="catalytic activity">
    <reaction evidence="10">
        <text>ITP + H2O = IMP + diphosphate + H(+)</text>
        <dbReference type="Rhea" id="RHEA:29399"/>
        <dbReference type="ChEBI" id="CHEBI:15377"/>
        <dbReference type="ChEBI" id="CHEBI:15378"/>
        <dbReference type="ChEBI" id="CHEBI:33019"/>
        <dbReference type="ChEBI" id="CHEBI:58053"/>
        <dbReference type="ChEBI" id="CHEBI:61402"/>
        <dbReference type="EC" id="3.6.1.66"/>
    </reaction>
</comment>
<name>A0A099KRG6_COLPS</name>
<feature type="binding site" evidence="10">
    <location>
        <begin position="158"/>
        <end position="161"/>
    </location>
    <ligand>
        <name>substrate</name>
    </ligand>
</feature>
<comment type="subunit">
    <text evidence="2 10">Homodimer.</text>
</comment>
<protein>
    <recommendedName>
        <fullName evidence="10">dITP/XTP pyrophosphatase</fullName>
        <ecNumber evidence="10">3.6.1.66</ecNumber>
    </recommendedName>
    <alternativeName>
        <fullName evidence="10">Non-canonical purine NTP pyrophosphatase</fullName>
    </alternativeName>
    <alternativeName>
        <fullName evidence="10">Non-standard purine NTP pyrophosphatase</fullName>
    </alternativeName>
    <alternativeName>
        <fullName evidence="10">Nucleoside-triphosphate diphosphatase</fullName>
    </alternativeName>
    <alternativeName>
        <fullName evidence="10">Nucleoside-triphosphate pyrophosphatase</fullName>
        <shortName evidence="10">NTPase</shortName>
    </alternativeName>
</protein>
<evidence type="ECO:0000256" key="1">
    <source>
        <dbReference type="ARBA" id="ARBA00008023"/>
    </source>
</evidence>
<keyword evidence="4 10" id="KW-0547">Nucleotide-binding</keyword>
<feature type="binding site" evidence="10">
    <location>
        <begin position="8"/>
        <end position="13"/>
    </location>
    <ligand>
        <name>substrate</name>
    </ligand>
</feature>
<feature type="active site" description="Proton acceptor" evidence="10">
    <location>
        <position position="69"/>
    </location>
</feature>
<dbReference type="GO" id="GO:0005829">
    <property type="term" value="C:cytosol"/>
    <property type="evidence" value="ECO:0007669"/>
    <property type="project" value="TreeGrafter"/>
</dbReference>
<dbReference type="PATRIC" id="fig|28229.4.peg.1587"/>
<dbReference type="PANTHER" id="PTHR11067">
    <property type="entry name" value="INOSINE TRIPHOSPHATE PYROPHOSPHATASE/HAM1 PROTEIN"/>
    <property type="match status" value="1"/>
</dbReference>
<dbReference type="FunFam" id="3.90.950.10:FF:000001">
    <property type="entry name" value="dITP/XTP pyrophosphatase"/>
    <property type="match status" value="1"/>
</dbReference>
<evidence type="ECO:0000256" key="2">
    <source>
        <dbReference type="ARBA" id="ARBA00011738"/>
    </source>
</evidence>
<comment type="catalytic activity">
    <reaction evidence="9 10">
        <text>XTP + H2O = XMP + diphosphate + H(+)</text>
        <dbReference type="Rhea" id="RHEA:28610"/>
        <dbReference type="ChEBI" id="CHEBI:15377"/>
        <dbReference type="ChEBI" id="CHEBI:15378"/>
        <dbReference type="ChEBI" id="CHEBI:33019"/>
        <dbReference type="ChEBI" id="CHEBI:57464"/>
        <dbReference type="ChEBI" id="CHEBI:61314"/>
        <dbReference type="EC" id="3.6.1.66"/>
    </reaction>
</comment>
<dbReference type="CDD" id="cd00515">
    <property type="entry name" value="HAM1"/>
    <property type="match status" value="1"/>
</dbReference>
<dbReference type="GO" id="GO:0036220">
    <property type="term" value="F:ITP diphosphatase activity"/>
    <property type="evidence" value="ECO:0007669"/>
    <property type="project" value="UniProtKB-UniRule"/>
</dbReference>
<evidence type="ECO:0000256" key="3">
    <source>
        <dbReference type="ARBA" id="ARBA00022723"/>
    </source>
</evidence>
<reference evidence="12" key="1">
    <citation type="submission" date="2014-08" db="EMBL/GenBank/DDBJ databases">
        <title>Genomic and Phenotypic Diversity of Colwellia psychrerythraea strains from Disparate Marine Basins.</title>
        <authorList>
            <person name="Techtmann S.M."/>
            <person name="Stelling S.C."/>
            <person name="Utturkar S.M."/>
            <person name="Alshibli N."/>
            <person name="Harris A."/>
            <person name="Brown S.D."/>
            <person name="Hazen T.C."/>
        </authorList>
    </citation>
    <scope>NUCLEOTIDE SEQUENCE [LARGE SCALE GENOMIC DNA]</scope>
    <source>
        <strain evidence="12">ND2E</strain>
    </source>
</reference>
<proteinExistence type="inferred from homology"/>
<dbReference type="OrthoDB" id="9807456at2"/>
<evidence type="ECO:0000256" key="4">
    <source>
        <dbReference type="ARBA" id="ARBA00022741"/>
    </source>
</evidence>
<dbReference type="GO" id="GO:0009117">
    <property type="term" value="P:nucleotide metabolic process"/>
    <property type="evidence" value="ECO:0007669"/>
    <property type="project" value="UniProtKB-KW"/>
</dbReference>
<keyword evidence="6 10" id="KW-0460">Magnesium</keyword>
<comment type="similarity">
    <text evidence="1 10 11">Belongs to the HAM1 NTPase family.</text>
</comment>
<evidence type="ECO:0000256" key="8">
    <source>
        <dbReference type="ARBA" id="ARBA00051875"/>
    </source>
</evidence>
<dbReference type="GO" id="GO:0017111">
    <property type="term" value="F:ribonucleoside triphosphate phosphatase activity"/>
    <property type="evidence" value="ECO:0007669"/>
    <property type="project" value="InterPro"/>
</dbReference>
<dbReference type="SUPFAM" id="SSF52972">
    <property type="entry name" value="ITPase-like"/>
    <property type="match status" value="1"/>
</dbReference>
<comment type="cofactor">
    <cofactor evidence="10">
        <name>Mg(2+)</name>
        <dbReference type="ChEBI" id="CHEBI:18420"/>
    </cofactor>
    <text evidence="10">Binds 1 Mg(2+) ion per subunit.</text>
</comment>